<organism evidence="2 3">
    <name type="scientific">Paracoccus chinensis</name>
    <dbReference type="NCBI Taxonomy" id="525640"/>
    <lineage>
        <taxon>Bacteria</taxon>
        <taxon>Pseudomonadati</taxon>
        <taxon>Pseudomonadota</taxon>
        <taxon>Alphaproteobacteria</taxon>
        <taxon>Rhodobacterales</taxon>
        <taxon>Paracoccaceae</taxon>
        <taxon>Paracoccus</taxon>
    </lineage>
</organism>
<evidence type="ECO:0000259" key="1">
    <source>
        <dbReference type="Pfam" id="PF13403"/>
    </source>
</evidence>
<dbReference type="Proteomes" id="UP000199555">
    <property type="component" value="Unassembled WGS sequence"/>
</dbReference>
<keyword evidence="3" id="KW-1185">Reference proteome</keyword>
<evidence type="ECO:0000313" key="2">
    <source>
        <dbReference type="EMBL" id="SDL66905.1"/>
    </source>
</evidence>
<proteinExistence type="predicted"/>
<evidence type="ECO:0000313" key="3">
    <source>
        <dbReference type="Proteomes" id="UP000199555"/>
    </source>
</evidence>
<dbReference type="EMBL" id="FNGE01000017">
    <property type="protein sequence ID" value="SDL66905.1"/>
    <property type="molecule type" value="Genomic_DNA"/>
</dbReference>
<protein>
    <submittedName>
        <fullName evidence="2">Hint domain-containing protein</fullName>
    </submittedName>
</protein>
<gene>
    <name evidence="2" type="ORF">SAMN04487971_11722</name>
</gene>
<name>A0A1G9LZR1_9RHOB</name>
<accession>A0A1G9LZR1</accession>
<reference evidence="3" key="1">
    <citation type="submission" date="2016-10" db="EMBL/GenBank/DDBJ databases">
        <authorList>
            <person name="Varghese N."/>
            <person name="Submissions S."/>
        </authorList>
    </citation>
    <scope>NUCLEOTIDE SEQUENCE [LARGE SCALE GENOMIC DNA]</scope>
    <source>
        <strain evidence="3">CGMCC 1.7655</strain>
    </source>
</reference>
<sequence length="391" mass="42421">MTFCSCPEPGGCDTTFKAIYLGDVHSDQYIDRYEILPGSETAHCLSGTTFGSHDNPLADNIVDITVTSDLNRDGKLEGNNLFGCYDTFKTSPAVEVPDRKSGEVKQVSHFRYDGVSQFTAQITYADGTCANTVLTVIQDDLGRTFVVPPENGKGGDVIGAKPISSIELICPIPDKDNDYNYCPPDDWTPIPCFTAGVRLATAKGQRPVEKLAIGDLVQTADNGLQPVRWIGMRTLDAVDLAANPNLRPIRIRKGALGDRLPKRDLLVSPQHRMMVRSDVAQALFGTDEVLVAAKHLLALDGVEVAEDLTEITYVHLLFDRHEVVYAEGAQSESLYTGEQALRAVGEPARAEIFALFPELATGAEPVPGARLFLSGRQGRDLAARHAGIPLQ</sequence>
<dbReference type="OrthoDB" id="6305173at2"/>
<dbReference type="AlphaFoldDB" id="A0A1G9LZR1"/>
<dbReference type="InterPro" id="IPR036844">
    <property type="entry name" value="Hint_dom_sf"/>
</dbReference>
<dbReference type="SUPFAM" id="SSF51294">
    <property type="entry name" value="Hedgehog/intein (Hint) domain"/>
    <property type="match status" value="1"/>
</dbReference>
<feature type="domain" description="Hedgehog/Intein (Hint)" evidence="1">
    <location>
        <begin position="191"/>
        <end position="337"/>
    </location>
</feature>
<dbReference type="Pfam" id="PF13403">
    <property type="entry name" value="Hint_2"/>
    <property type="match status" value="1"/>
</dbReference>
<dbReference type="InterPro" id="IPR028992">
    <property type="entry name" value="Hedgehog/Intein_dom"/>
</dbReference>
<dbReference type="Gene3D" id="2.170.16.10">
    <property type="entry name" value="Hedgehog/Intein (Hint) domain"/>
    <property type="match status" value="1"/>
</dbReference>
<dbReference type="STRING" id="525640.SAMN04487971_11722"/>